<protein>
    <submittedName>
        <fullName evidence="2">Uncharacterized protein</fullName>
    </submittedName>
</protein>
<name>A0A9D4KQW4_DREPO</name>
<reference evidence="2" key="1">
    <citation type="journal article" date="2019" name="bioRxiv">
        <title>The Genome of the Zebra Mussel, Dreissena polymorpha: A Resource for Invasive Species Research.</title>
        <authorList>
            <person name="McCartney M.A."/>
            <person name="Auch B."/>
            <person name="Kono T."/>
            <person name="Mallez S."/>
            <person name="Zhang Y."/>
            <person name="Obille A."/>
            <person name="Becker A."/>
            <person name="Abrahante J.E."/>
            <person name="Garbe J."/>
            <person name="Badalamenti J.P."/>
            <person name="Herman A."/>
            <person name="Mangelson H."/>
            <person name="Liachko I."/>
            <person name="Sullivan S."/>
            <person name="Sone E.D."/>
            <person name="Koren S."/>
            <person name="Silverstein K.A.T."/>
            <person name="Beckman K.B."/>
            <person name="Gohl D.M."/>
        </authorList>
    </citation>
    <scope>NUCLEOTIDE SEQUENCE</scope>
    <source>
        <strain evidence="2">Duluth1</strain>
        <tissue evidence="2">Whole animal</tissue>
    </source>
</reference>
<reference evidence="2" key="2">
    <citation type="submission" date="2020-11" db="EMBL/GenBank/DDBJ databases">
        <authorList>
            <person name="McCartney M.A."/>
            <person name="Auch B."/>
            <person name="Kono T."/>
            <person name="Mallez S."/>
            <person name="Becker A."/>
            <person name="Gohl D.M."/>
            <person name="Silverstein K.A.T."/>
            <person name="Koren S."/>
            <person name="Bechman K.B."/>
            <person name="Herman A."/>
            <person name="Abrahante J.E."/>
            <person name="Garbe J."/>
        </authorList>
    </citation>
    <scope>NUCLEOTIDE SEQUENCE</scope>
    <source>
        <strain evidence="2">Duluth1</strain>
        <tissue evidence="2">Whole animal</tissue>
    </source>
</reference>
<keyword evidence="3" id="KW-1185">Reference proteome</keyword>
<comment type="caution">
    <text evidence="2">The sequence shown here is derived from an EMBL/GenBank/DDBJ whole genome shotgun (WGS) entry which is preliminary data.</text>
</comment>
<evidence type="ECO:0000313" key="2">
    <source>
        <dbReference type="EMBL" id="KAH3843491.1"/>
    </source>
</evidence>
<dbReference type="AlphaFoldDB" id="A0A9D4KQW4"/>
<sequence>MGGKHFLIFPVPRPGIEPGTSGMVDQSVTTRPPHHPSLTIETLDYVLSVRLDASSSEGAIAI</sequence>
<evidence type="ECO:0000313" key="3">
    <source>
        <dbReference type="Proteomes" id="UP000828390"/>
    </source>
</evidence>
<gene>
    <name evidence="2" type="ORF">DPMN_117009</name>
</gene>
<accession>A0A9D4KQW4</accession>
<organism evidence="2 3">
    <name type="scientific">Dreissena polymorpha</name>
    <name type="common">Zebra mussel</name>
    <name type="synonym">Mytilus polymorpha</name>
    <dbReference type="NCBI Taxonomy" id="45954"/>
    <lineage>
        <taxon>Eukaryota</taxon>
        <taxon>Metazoa</taxon>
        <taxon>Spiralia</taxon>
        <taxon>Lophotrochozoa</taxon>
        <taxon>Mollusca</taxon>
        <taxon>Bivalvia</taxon>
        <taxon>Autobranchia</taxon>
        <taxon>Heteroconchia</taxon>
        <taxon>Euheterodonta</taxon>
        <taxon>Imparidentia</taxon>
        <taxon>Neoheterodontei</taxon>
        <taxon>Myida</taxon>
        <taxon>Dreissenoidea</taxon>
        <taxon>Dreissenidae</taxon>
        <taxon>Dreissena</taxon>
    </lineage>
</organism>
<evidence type="ECO:0000256" key="1">
    <source>
        <dbReference type="SAM" id="MobiDB-lite"/>
    </source>
</evidence>
<dbReference type="EMBL" id="JAIWYP010000004">
    <property type="protein sequence ID" value="KAH3843491.1"/>
    <property type="molecule type" value="Genomic_DNA"/>
</dbReference>
<proteinExistence type="predicted"/>
<feature type="region of interest" description="Disordered" evidence="1">
    <location>
        <begin position="11"/>
        <end position="35"/>
    </location>
</feature>
<dbReference type="Proteomes" id="UP000828390">
    <property type="component" value="Unassembled WGS sequence"/>
</dbReference>